<evidence type="ECO:0000256" key="8">
    <source>
        <dbReference type="ARBA" id="ARBA00010818"/>
    </source>
</evidence>
<dbReference type="GO" id="GO:0043197">
    <property type="term" value="C:dendritic spine"/>
    <property type="evidence" value="ECO:0007669"/>
    <property type="project" value="UniProtKB-SubCell"/>
</dbReference>
<evidence type="ECO:0000256" key="17">
    <source>
        <dbReference type="ARBA" id="ARBA00023136"/>
    </source>
</evidence>
<evidence type="ECO:0000259" key="27">
    <source>
        <dbReference type="PROSITE" id="PS50093"/>
    </source>
</evidence>
<evidence type="ECO:0000256" key="5">
    <source>
        <dbReference type="ARBA" id="ARBA00004484"/>
    </source>
</evidence>
<dbReference type="InterPro" id="IPR006581">
    <property type="entry name" value="VPS10"/>
</dbReference>
<dbReference type="PANTHER" id="PTHR12106:SF9">
    <property type="entry name" value="VPS10 DOMAIN-CONTAINING RECEPTOR SORCS2"/>
    <property type="match status" value="1"/>
</dbReference>
<reference evidence="28" key="1">
    <citation type="submission" date="2025-08" db="UniProtKB">
        <authorList>
            <consortium name="Ensembl"/>
        </authorList>
    </citation>
    <scope>IDENTIFICATION</scope>
</reference>
<reference evidence="28" key="2">
    <citation type="submission" date="2025-09" db="UniProtKB">
        <authorList>
            <consortium name="Ensembl"/>
        </authorList>
    </citation>
    <scope>IDENTIFICATION</scope>
</reference>
<keyword evidence="16" id="KW-0770">Synapse</keyword>
<dbReference type="FunFam" id="2.10.70.80:FF:000001">
    <property type="entry name" value="Sortilin-related VPS10 domain-containing receptor 1"/>
    <property type="match status" value="1"/>
</dbReference>
<keyword evidence="20" id="KW-0628">Postsynaptic cell membrane</keyword>
<keyword evidence="9" id="KW-1003">Cell membrane</keyword>
<dbReference type="FunFam" id="2.60.40.10:FF:000083">
    <property type="entry name" value="Sortilin-related VPS10 domain containing receptor 2"/>
    <property type="match status" value="1"/>
</dbReference>
<evidence type="ECO:0000256" key="22">
    <source>
        <dbReference type="ARBA" id="ARBA00023329"/>
    </source>
</evidence>
<evidence type="ECO:0000256" key="25">
    <source>
        <dbReference type="ARBA" id="ARBA00074088"/>
    </source>
</evidence>
<dbReference type="Gene3D" id="2.10.70.80">
    <property type="match status" value="1"/>
</dbReference>
<dbReference type="InterPro" id="IPR013783">
    <property type="entry name" value="Ig-like_fold"/>
</dbReference>
<evidence type="ECO:0000256" key="18">
    <source>
        <dbReference type="ARBA" id="ARBA00023157"/>
    </source>
</evidence>
<name>A0A8C1I787_CYPCA</name>
<comment type="subcellular location">
    <subcellularLocation>
        <location evidence="2">Cell membrane</location>
        <topology evidence="2">Single-pass type I membrane protein</topology>
    </subcellularLocation>
    <subcellularLocation>
        <location evidence="3">Cell projection</location>
        <location evidence="3">Dendrite</location>
    </subcellularLocation>
    <subcellularLocation>
        <location evidence="6">Cell projection</location>
        <location evidence="6">Dendritic spine</location>
    </subcellularLocation>
    <subcellularLocation>
        <location evidence="4">Cytoplasmic vesicle membrane</location>
        <topology evidence="4">Single-pass type I membrane protein</topology>
    </subcellularLocation>
    <subcellularLocation>
        <location evidence="1">Early endosome membrane</location>
    </subcellularLocation>
    <subcellularLocation>
        <location evidence="5">Perikaryon</location>
    </subcellularLocation>
    <subcellularLocation>
        <location evidence="24">Postsynaptic density membrane</location>
    </subcellularLocation>
    <subcellularLocation>
        <location evidence="7">Recycling endosome membrane</location>
    </subcellularLocation>
    <subcellularLocation>
        <location evidence="23">Synapse</location>
        <location evidence="23">Synaptosome</location>
    </subcellularLocation>
</comment>
<dbReference type="AlphaFoldDB" id="A0A8C1I787"/>
<evidence type="ECO:0000256" key="10">
    <source>
        <dbReference type="ARBA" id="ARBA00022599"/>
    </source>
</evidence>
<evidence type="ECO:0000256" key="21">
    <source>
        <dbReference type="ARBA" id="ARBA00023273"/>
    </source>
</evidence>
<dbReference type="GO" id="GO:0098839">
    <property type="term" value="C:postsynaptic density membrane"/>
    <property type="evidence" value="ECO:0007669"/>
    <property type="project" value="UniProtKB-SubCell"/>
</dbReference>
<dbReference type="SMART" id="SM00602">
    <property type="entry name" value="VPS10"/>
    <property type="match status" value="1"/>
</dbReference>
<evidence type="ECO:0000256" key="6">
    <source>
        <dbReference type="ARBA" id="ARBA00004552"/>
    </source>
</evidence>
<evidence type="ECO:0000256" key="7">
    <source>
        <dbReference type="ARBA" id="ARBA00004565"/>
    </source>
</evidence>
<dbReference type="Gene3D" id="2.60.40.10">
    <property type="entry name" value="Immunoglobulins"/>
    <property type="match status" value="1"/>
</dbReference>
<dbReference type="GO" id="GO:0055038">
    <property type="term" value="C:recycling endosome membrane"/>
    <property type="evidence" value="ECO:0007669"/>
    <property type="project" value="UniProtKB-SubCell"/>
</dbReference>
<keyword evidence="19" id="KW-0325">Glycoprotein</keyword>
<organism evidence="28 29">
    <name type="scientific">Cyprinus carpio</name>
    <name type="common">Common carp</name>
    <dbReference type="NCBI Taxonomy" id="7962"/>
    <lineage>
        <taxon>Eukaryota</taxon>
        <taxon>Metazoa</taxon>
        <taxon>Chordata</taxon>
        <taxon>Craniata</taxon>
        <taxon>Vertebrata</taxon>
        <taxon>Euteleostomi</taxon>
        <taxon>Actinopterygii</taxon>
        <taxon>Neopterygii</taxon>
        <taxon>Teleostei</taxon>
        <taxon>Ostariophysi</taxon>
        <taxon>Cypriniformes</taxon>
        <taxon>Cyprinidae</taxon>
        <taxon>Cyprininae</taxon>
        <taxon>Cyprinus</taxon>
    </lineage>
</organism>
<keyword evidence="10" id="KW-0771">Synaptosome</keyword>
<evidence type="ECO:0000256" key="12">
    <source>
        <dbReference type="ARBA" id="ARBA00022729"/>
    </source>
</evidence>
<keyword evidence="13" id="KW-0677">Repeat</keyword>
<sequence>AKLPKLRSLMLILYFKANQKTQNKLFISKQVYYSIVLENVRSTKQPEENVLIDILEVRGIKGVFLANQKVDGKVMTLITYNKGRDWEPLAPPTSDMNGKPVSCKQPDCHLHLHLRWADNPYVSGTVHTKDSAPGLIMGAGNLGSQLVEYKEEMYITSDCGKTWRQVFEEEHHILYLDHGGVIVAIKDTSIPLKILKFSIDEGQTWSIHNFTSTSVFVDGLLSEPGDETLVMTVFGHISYRSDWELVKVDFRKSFPRQCTEADYDSWKLTDLQGEKCIMGQERMYRRRKESSFCIKGKSYTSALTAKPCQCTEKDFACDYGFERAPSLRVEGDRCYPDFWHDPDAPPENCHLGHSYKSSTGYRKVITNVCEGGLNKEQSAKQHSCPLLAPKGLQLGIKGQMLAVGPGDDITFIVHQEQGDTTSTRYQVDLMDGVRTIYENLTITDEPIQHRYEKPGVYRVNVKAENSAGHDQATLYIQVTAPLQDVHLEVVPIAGRNQEVNLTAIVLPTEANLTVFYWWIGDNLQPKLTLENSLIARFSEEGEVPVTVQASNGRSMVQDSKTVIVYDQFQVIPLSFSRNLDRFNPNIPEWRQDVGQVVTKIIAKLTGVPQDSLVTMVKPGLPTTADLYVLPQESTPVKRSVFVDKVDQVLSENNVSFIVRGGLRVLVTLADSDRGDSLTHPWLRFRKLPGRNVYAQMHNEKEQEMTSPVNHSEDTQNIIQGEEFIDDDLDSQTLGNAGSRSKFSYPRPGIGNFGPGGPLSCRV</sequence>
<keyword evidence="22" id="KW-0968">Cytoplasmic vesicle</keyword>
<evidence type="ECO:0000313" key="28">
    <source>
        <dbReference type="Ensembl" id="ENSCCRP00010004242.1"/>
    </source>
</evidence>
<feature type="region of interest" description="Disordered" evidence="26">
    <location>
        <begin position="734"/>
        <end position="762"/>
    </location>
</feature>
<evidence type="ECO:0000256" key="23">
    <source>
        <dbReference type="ARBA" id="ARBA00034102"/>
    </source>
</evidence>
<dbReference type="PANTHER" id="PTHR12106">
    <property type="entry name" value="SORTILIN RELATED"/>
    <property type="match status" value="1"/>
</dbReference>
<dbReference type="PROSITE" id="PS50093">
    <property type="entry name" value="PKD"/>
    <property type="match status" value="1"/>
</dbReference>
<evidence type="ECO:0000256" key="2">
    <source>
        <dbReference type="ARBA" id="ARBA00004251"/>
    </source>
</evidence>
<feature type="domain" description="PKD" evidence="27">
    <location>
        <begin position="415"/>
        <end position="485"/>
    </location>
</feature>
<evidence type="ECO:0000256" key="9">
    <source>
        <dbReference type="ARBA" id="ARBA00022475"/>
    </source>
</evidence>
<dbReference type="Pfam" id="PF15901">
    <property type="entry name" value="Sortilin_C"/>
    <property type="match status" value="1"/>
</dbReference>
<evidence type="ECO:0000256" key="20">
    <source>
        <dbReference type="ARBA" id="ARBA00023257"/>
    </source>
</evidence>
<keyword evidence="18" id="KW-1015">Disulfide bond</keyword>
<evidence type="ECO:0000256" key="1">
    <source>
        <dbReference type="ARBA" id="ARBA00004146"/>
    </source>
</evidence>
<evidence type="ECO:0000256" key="16">
    <source>
        <dbReference type="ARBA" id="ARBA00023018"/>
    </source>
</evidence>
<keyword evidence="17" id="KW-0472">Membrane</keyword>
<keyword evidence="11" id="KW-0812">Transmembrane</keyword>
<dbReference type="InterPro" id="IPR050310">
    <property type="entry name" value="VPS10-sortilin"/>
</dbReference>
<keyword evidence="12" id="KW-0732">Signal</keyword>
<dbReference type="GO" id="GO:0043204">
    <property type="term" value="C:perikaryon"/>
    <property type="evidence" value="ECO:0007669"/>
    <property type="project" value="UniProtKB-SubCell"/>
</dbReference>
<dbReference type="Proteomes" id="UP000694427">
    <property type="component" value="Unplaced"/>
</dbReference>
<comment type="similarity">
    <text evidence="8">Belongs to the VPS10-related sortilin family. SORCS subfamily.</text>
</comment>
<evidence type="ECO:0000256" key="26">
    <source>
        <dbReference type="SAM" id="MobiDB-lite"/>
    </source>
</evidence>
<keyword evidence="21" id="KW-0966">Cell projection</keyword>
<dbReference type="CDD" id="cd00146">
    <property type="entry name" value="PKD"/>
    <property type="match status" value="1"/>
</dbReference>
<dbReference type="Pfam" id="PF15902">
    <property type="entry name" value="Sortilin-Vps10"/>
    <property type="match status" value="1"/>
</dbReference>
<dbReference type="Gene3D" id="3.30.60.270">
    <property type="match status" value="1"/>
</dbReference>
<dbReference type="Ensembl" id="ENSCCRT00010004572.1">
    <property type="protein sequence ID" value="ENSCCRP00010004242.1"/>
    <property type="gene ID" value="ENSCCRG00010001661.1"/>
</dbReference>
<keyword evidence="15" id="KW-1133">Transmembrane helix</keyword>
<evidence type="ECO:0000256" key="24">
    <source>
        <dbReference type="ARBA" id="ARBA00034112"/>
    </source>
</evidence>
<dbReference type="SUPFAM" id="SSF110296">
    <property type="entry name" value="Oligoxyloglucan reducing end-specific cellobiohydrolase"/>
    <property type="match status" value="1"/>
</dbReference>
<evidence type="ECO:0000256" key="19">
    <source>
        <dbReference type="ARBA" id="ARBA00023180"/>
    </source>
</evidence>
<evidence type="ECO:0000256" key="15">
    <source>
        <dbReference type="ARBA" id="ARBA00022989"/>
    </source>
</evidence>
<evidence type="ECO:0000256" key="3">
    <source>
        <dbReference type="ARBA" id="ARBA00004279"/>
    </source>
</evidence>
<keyword evidence="14" id="KW-0967">Endosome</keyword>
<protein>
    <recommendedName>
        <fullName evidence="25">VPS10 domain-containing receptor SorCS2</fullName>
    </recommendedName>
</protein>
<dbReference type="FunFam" id="3.30.60.270:FF:000003">
    <property type="entry name" value="Sortilin-related VPS10 domain containing receptor 2"/>
    <property type="match status" value="1"/>
</dbReference>
<accession>A0A8C1I787</accession>
<evidence type="ECO:0000313" key="29">
    <source>
        <dbReference type="Proteomes" id="UP000694427"/>
    </source>
</evidence>
<dbReference type="InterPro" id="IPR000601">
    <property type="entry name" value="PKD_dom"/>
</dbReference>
<dbReference type="Pfam" id="PF00801">
    <property type="entry name" value="PKD"/>
    <property type="match status" value="1"/>
</dbReference>
<proteinExistence type="inferred from homology"/>
<dbReference type="InterPro" id="IPR031777">
    <property type="entry name" value="Sortilin_C"/>
</dbReference>
<evidence type="ECO:0000256" key="4">
    <source>
        <dbReference type="ARBA" id="ARBA00004358"/>
    </source>
</evidence>
<dbReference type="SUPFAM" id="SSF49299">
    <property type="entry name" value="PKD domain"/>
    <property type="match status" value="1"/>
</dbReference>
<dbReference type="GO" id="GO:0031901">
    <property type="term" value="C:early endosome membrane"/>
    <property type="evidence" value="ECO:0007669"/>
    <property type="project" value="UniProtKB-SubCell"/>
</dbReference>
<dbReference type="InterPro" id="IPR031778">
    <property type="entry name" value="Sortilin_N"/>
</dbReference>
<evidence type="ECO:0000256" key="14">
    <source>
        <dbReference type="ARBA" id="ARBA00022753"/>
    </source>
</evidence>
<evidence type="ECO:0000256" key="11">
    <source>
        <dbReference type="ARBA" id="ARBA00022692"/>
    </source>
</evidence>
<dbReference type="InterPro" id="IPR035986">
    <property type="entry name" value="PKD_dom_sf"/>
</dbReference>
<keyword evidence="29" id="KW-1185">Reference proteome</keyword>
<evidence type="ECO:0000256" key="13">
    <source>
        <dbReference type="ARBA" id="ARBA00022737"/>
    </source>
</evidence>